<evidence type="ECO:0000313" key="2">
    <source>
        <dbReference type="EMBL" id="CAD7696611.1"/>
    </source>
</evidence>
<keyword evidence="3" id="KW-1185">Reference proteome</keyword>
<dbReference type="EMBL" id="CAJHUC010000513">
    <property type="protein sequence ID" value="CAD7696611.1"/>
    <property type="molecule type" value="Genomic_DNA"/>
</dbReference>
<dbReference type="Pfam" id="PF09348">
    <property type="entry name" value="DUF1990"/>
    <property type="match status" value="1"/>
</dbReference>
<protein>
    <recommendedName>
        <fullName evidence="1">DUF1990 domain-containing protein</fullName>
    </recommendedName>
</protein>
<feature type="domain" description="DUF1990" evidence="1">
    <location>
        <begin position="16"/>
        <end position="185"/>
    </location>
</feature>
<proteinExistence type="predicted"/>
<organism evidence="2 3">
    <name type="scientific">Ostreobium quekettii</name>
    <dbReference type="NCBI Taxonomy" id="121088"/>
    <lineage>
        <taxon>Eukaryota</taxon>
        <taxon>Viridiplantae</taxon>
        <taxon>Chlorophyta</taxon>
        <taxon>core chlorophytes</taxon>
        <taxon>Ulvophyceae</taxon>
        <taxon>TCBD clade</taxon>
        <taxon>Bryopsidales</taxon>
        <taxon>Ostreobineae</taxon>
        <taxon>Ostreobiaceae</taxon>
        <taxon>Ostreobium</taxon>
    </lineage>
</organism>
<dbReference type="PANTHER" id="PTHR34202:SF1">
    <property type="entry name" value="UPF0548 PROTEIN"/>
    <property type="match status" value="1"/>
</dbReference>
<comment type="caution">
    <text evidence="2">The sequence shown here is derived from an EMBL/GenBank/DDBJ whole genome shotgun (WGS) entry which is preliminary data.</text>
</comment>
<dbReference type="PANTHER" id="PTHR34202">
    <property type="entry name" value="UPF0548 PROTEIN"/>
    <property type="match status" value="1"/>
</dbReference>
<dbReference type="Proteomes" id="UP000708148">
    <property type="component" value="Unassembled WGS sequence"/>
</dbReference>
<sequence length="208" mass="23132">MQVCICLPLCSGGHNYKHVGSTASGPPLPNELKKEGWYEVSRRVKVGTGSADFSVAKQLLQRWGHFQLPWTYVNSATPIRVGQGFCVTARAFVPWTCNPLKILYINSRLADGTSRRGIQHFSIGGGTLKGHLIAGEERFAVEWNKQDDSVWYEIYSFSRPSHMLSYVGLPVLRFLQNAFVQQSMASVLKSVKQQRQASASETNGGVLR</sequence>
<dbReference type="InterPro" id="IPR018960">
    <property type="entry name" value="DUF1990"/>
</dbReference>
<evidence type="ECO:0000259" key="1">
    <source>
        <dbReference type="Pfam" id="PF09348"/>
    </source>
</evidence>
<gene>
    <name evidence="2" type="ORF">OSTQU699_LOCUS1972</name>
</gene>
<evidence type="ECO:0000313" key="3">
    <source>
        <dbReference type="Proteomes" id="UP000708148"/>
    </source>
</evidence>
<reference evidence="2" key="1">
    <citation type="submission" date="2020-12" db="EMBL/GenBank/DDBJ databases">
        <authorList>
            <person name="Iha C."/>
        </authorList>
    </citation>
    <scope>NUCLEOTIDE SEQUENCE</scope>
</reference>
<name>A0A8S1IP90_9CHLO</name>
<dbReference type="AlphaFoldDB" id="A0A8S1IP90"/>
<accession>A0A8S1IP90</accession>
<dbReference type="OrthoDB" id="46304at2759"/>